<keyword evidence="4" id="KW-0808">Transferase</keyword>
<dbReference type="PANTHER" id="PTHR43065">
    <property type="entry name" value="SENSOR HISTIDINE KINASE"/>
    <property type="match status" value="1"/>
</dbReference>
<dbReference type="InterPro" id="IPR000014">
    <property type="entry name" value="PAS"/>
</dbReference>
<dbReference type="GO" id="GO:0005524">
    <property type="term" value="F:ATP binding"/>
    <property type="evidence" value="ECO:0007669"/>
    <property type="project" value="UniProtKB-KW"/>
</dbReference>
<keyword evidence="8" id="KW-0902">Two-component regulatory system</keyword>
<dbReference type="CDD" id="cd00130">
    <property type="entry name" value="PAS"/>
    <property type="match status" value="1"/>
</dbReference>
<dbReference type="SUPFAM" id="SSF55874">
    <property type="entry name" value="ATPase domain of HSP90 chaperone/DNA topoisomerase II/histidine kinase"/>
    <property type="match status" value="1"/>
</dbReference>
<dbReference type="Pfam" id="PF13426">
    <property type="entry name" value="PAS_9"/>
    <property type="match status" value="1"/>
</dbReference>
<keyword evidence="6 10" id="KW-0418">Kinase</keyword>
<gene>
    <name evidence="10" type="ORF">SAMN05216466_12613</name>
</gene>
<dbReference type="Gene3D" id="1.10.287.130">
    <property type="match status" value="1"/>
</dbReference>
<comment type="catalytic activity">
    <reaction evidence="1">
        <text>ATP + protein L-histidine = ADP + protein N-phospho-L-histidine.</text>
        <dbReference type="EC" id="2.7.13.3"/>
    </reaction>
</comment>
<dbReference type="Pfam" id="PF02518">
    <property type="entry name" value="HATPase_c"/>
    <property type="match status" value="1"/>
</dbReference>
<dbReference type="InterPro" id="IPR004358">
    <property type="entry name" value="Sig_transdc_His_kin-like_C"/>
</dbReference>
<name>A0A1G8LJ05_9BURK</name>
<evidence type="ECO:0000256" key="1">
    <source>
        <dbReference type="ARBA" id="ARBA00000085"/>
    </source>
</evidence>
<reference evidence="10 11" key="1">
    <citation type="submission" date="2016-10" db="EMBL/GenBank/DDBJ databases">
        <authorList>
            <person name="de Groot N.N."/>
        </authorList>
    </citation>
    <scope>NUCLEOTIDE SEQUENCE [LARGE SCALE GENOMIC DNA]</scope>
    <source>
        <strain evidence="10 11">LMG 2247</strain>
    </source>
</reference>
<evidence type="ECO:0000256" key="8">
    <source>
        <dbReference type="ARBA" id="ARBA00023012"/>
    </source>
</evidence>
<proteinExistence type="predicted"/>
<protein>
    <recommendedName>
        <fullName evidence="2">histidine kinase</fullName>
        <ecNumber evidence="2">2.7.13.3</ecNumber>
    </recommendedName>
</protein>
<evidence type="ECO:0000313" key="11">
    <source>
        <dbReference type="Proteomes" id="UP000199706"/>
    </source>
</evidence>
<dbReference type="EMBL" id="FNCJ01000026">
    <property type="protein sequence ID" value="SDI55684.1"/>
    <property type="molecule type" value="Genomic_DNA"/>
</dbReference>
<dbReference type="InterPro" id="IPR036097">
    <property type="entry name" value="HisK_dim/P_sf"/>
</dbReference>
<evidence type="ECO:0000256" key="5">
    <source>
        <dbReference type="ARBA" id="ARBA00022741"/>
    </source>
</evidence>
<dbReference type="InterPro" id="IPR036890">
    <property type="entry name" value="HATPase_C_sf"/>
</dbReference>
<dbReference type="SUPFAM" id="SSF55785">
    <property type="entry name" value="PYP-like sensor domain (PAS domain)"/>
    <property type="match status" value="1"/>
</dbReference>
<evidence type="ECO:0000256" key="7">
    <source>
        <dbReference type="ARBA" id="ARBA00022840"/>
    </source>
</evidence>
<evidence type="ECO:0000313" key="10">
    <source>
        <dbReference type="EMBL" id="SDI55684.1"/>
    </source>
</evidence>
<dbReference type="AlphaFoldDB" id="A0A1G8LJ05"/>
<dbReference type="CDD" id="cd00082">
    <property type="entry name" value="HisKA"/>
    <property type="match status" value="1"/>
</dbReference>
<organism evidence="10 11">
    <name type="scientific">Paraburkholderia phenazinium</name>
    <dbReference type="NCBI Taxonomy" id="60549"/>
    <lineage>
        <taxon>Bacteria</taxon>
        <taxon>Pseudomonadati</taxon>
        <taxon>Pseudomonadota</taxon>
        <taxon>Betaproteobacteria</taxon>
        <taxon>Burkholderiales</taxon>
        <taxon>Burkholderiaceae</taxon>
        <taxon>Paraburkholderia</taxon>
    </lineage>
</organism>
<dbReference type="Gene3D" id="3.30.450.20">
    <property type="entry name" value="PAS domain"/>
    <property type="match status" value="1"/>
</dbReference>
<dbReference type="InterPro" id="IPR035965">
    <property type="entry name" value="PAS-like_dom_sf"/>
</dbReference>
<dbReference type="PANTHER" id="PTHR43065:SF10">
    <property type="entry name" value="PEROXIDE STRESS-ACTIVATED HISTIDINE KINASE MAK3"/>
    <property type="match status" value="1"/>
</dbReference>
<dbReference type="Gene3D" id="3.30.565.10">
    <property type="entry name" value="Histidine kinase-like ATPase, C-terminal domain"/>
    <property type="match status" value="1"/>
</dbReference>
<dbReference type="Proteomes" id="UP000199706">
    <property type="component" value="Unassembled WGS sequence"/>
</dbReference>
<dbReference type="NCBIfam" id="TIGR00229">
    <property type="entry name" value="sensory_box"/>
    <property type="match status" value="1"/>
</dbReference>
<dbReference type="InterPro" id="IPR003661">
    <property type="entry name" value="HisK_dim/P_dom"/>
</dbReference>
<dbReference type="SUPFAM" id="SSF47384">
    <property type="entry name" value="Homodimeric domain of signal transducing histidine kinase"/>
    <property type="match status" value="1"/>
</dbReference>
<accession>A0A1G8LJ05</accession>
<dbReference type="EC" id="2.7.13.3" evidence="2"/>
<sequence length="342" mass="37234">MANLRACSLFGYGSDELPGVSISVLVPEPRESYDSSCCDGFLSTLTSLPFGATRSYVARRKDGSELPLEVSLRQSSFRGQVAVLAFVEDKSDHYGLLQNQQDLAHLTRVSTMGEIAGSLAHELNQPLTAILSNVHAAQRFMTADPIDVAEVLEILNDIVQDDYRASEVIRRIRSVVRKTDMEFALVDLVGVIREVVALLYSEAIMRGARVALQSCAELPAVYADKVQLQQVILNLLLNAFDAMSHVLPGERLVSVEVAAQSDETVLIAVRDCGHGLTVGKLDTVFKPFHTSKPSGLGLGLSISRSIVELHGGRIWAENNINRGATFFVSLPGGKQARSRQSR</sequence>
<dbReference type="PRINTS" id="PR00344">
    <property type="entry name" value="BCTRLSENSOR"/>
</dbReference>
<evidence type="ECO:0000256" key="6">
    <source>
        <dbReference type="ARBA" id="ARBA00022777"/>
    </source>
</evidence>
<dbReference type="SMART" id="SM00388">
    <property type="entry name" value="HisKA"/>
    <property type="match status" value="1"/>
</dbReference>
<keyword evidence="3" id="KW-0597">Phosphoprotein</keyword>
<dbReference type="PROSITE" id="PS50109">
    <property type="entry name" value="HIS_KIN"/>
    <property type="match status" value="1"/>
</dbReference>
<evidence type="ECO:0000256" key="4">
    <source>
        <dbReference type="ARBA" id="ARBA00022679"/>
    </source>
</evidence>
<dbReference type="InterPro" id="IPR003594">
    <property type="entry name" value="HATPase_dom"/>
</dbReference>
<feature type="domain" description="Histidine kinase" evidence="9">
    <location>
        <begin position="118"/>
        <end position="334"/>
    </location>
</feature>
<evidence type="ECO:0000259" key="9">
    <source>
        <dbReference type="PROSITE" id="PS50109"/>
    </source>
</evidence>
<dbReference type="GO" id="GO:0000155">
    <property type="term" value="F:phosphorelay sensor kinase activity"/>
    <property type="evidence" value="ECO:0007669"/>
    <property type="project" value="InterPro"/>
</dbReference>
<keyword evidence="7" id="KW-0067">ATP-binding</keyword>
<evidence type="ECO:0000256" key="3">
    <source>
        <dbReference type="ARBA" id="ARBA00022553"/>
    </source>
</evidence>
<keyword evidence="5" id="KW-0547">Nucleotide-binding</keyword>
<dbReference type="InterPro" id="IPR005467">
    <property type="entry name" value="His_kinase_dom"/>
</dbReference>
<evidence type="ECO:0000256" key="2">
    <source>
        <dbReference type="ARBA" id="ARBA00012438"/>
    </source>
</evidence>
<dbReference type="SMART" id="SM00387">
    <property type="entry name" value="HATPase_c"/>
    <property type="match status" value="1"/>
</dbReference>